<protein>
    <recommendedName>
        <fullName evidence="5">Glycosyltransferase subfamily 4-like N-terminal domain-containing protein</fullName>
    </recommendedName>
</protein>
<dbReference type="Pfam" id="PF00534">
    <property type="entry name" value="Glycos_transf_1"/>
    <property type="match status" value="1"/>
</dbReference>
<feature type="domain" description="Glycosyltransferase subfamily 4-like N-terminal" evidence="2">
    <location>
        <begin position="20"/>
        <end position="125"/>
    </location>
</feature>
<dbReference type="Pfam" id="PF13439">
    <property type="entry name" value="Glyco_transf_4"/>
    <property type="match status" value="1"/>
</dbReference>
<dbReference type="InterPro" id="IPR028098">
    <property type="entry name" value="Glyco_trans_4-like_N"/>
</dbReference>
<dbReference type="Proteomes" id="UP000178448">
    <property type="component" value="Unassembled WGS sequence"/>
</dbReference>
<proteinExistence type="predicted"/>
<feature type="domain" description="Glycosyl transferase family 1" evidence="1">
    <location>
        <begin position="192"/>
        <end position="346"/>
    </location>
</feature>
<evidence type="ECO:0008006" key="5">
    <source>
        <dbReference type="Google" id="ProtNLM"/>
    </source>
</evidence>
<organism evidence="3 4">
    <name type="scientific">Candidatus Gottesmanbacteria bacterium RBG_16_52_11</name>
    <dbReference type="NCBI Taxonomy" id="1798374"/>
    <lineage>
        <taxon>Bacteria</taxon>
        <taxon>Candidatus Gottesmaniibacteriota</taxon>
    </lineage>
</organism>
<evidence type="ECO:0000259" key="2">
    <source>
        <dbReference type="Pfam" id="PF13439"/>
    </source>
</evidence>
<dbReference type="PANTHER" id="PTHR45947:SF3">
    <property type="entry name" value="SULFOQUINOVOSYL TRANSFERASE SQD2"/>
    <property type="match status" value="1"/>
</dbReference>
<dbReference type="GO" id="GO:0016757">
    <property type="term" value="F:glycosyltransferase activity"/>
    <property type="evidence" value="ECO:0007669"/>
    <property type="project" value="TreeGrafter"/>
</dbReference>
<comment type="caution">
    <text evidence="3">The sequence shown here is derived from an EMBL/GenBank/DDBJ whole genome shotgun (WGS) entry which is preliminary data.</text>
</comment>
<evidence type="ECO:0000313" key="4">
    <source>
        <dbReference type="Proteomes" id="UP000178448"/>
    </source>
</evidence>
<dbReference type="InterPro" id="IPR050194">
    <property type="entry name" value="Glycosyltransferase_grp1"/>
</dbReference>
<evidence type="ECO:0000259" key="1">
    <source>
        <dbReference type="Pfam" id="PF00534"/>
    </source>
</evidence>
<evidence type="ECO:0000313" key="3">
    <source>
        <dbReference type="EMBL" id="OGG04233.1"/>
    </source>
</evidence>
<name>A0A1F5YVX8_9BACT</name>
<dbReference type="STRING" id="1798374.A2Z33_03725"/>
<dbReference type="SUPFAM" id="SSF53756">
    <property type="entry name" value="UDP-Glycosyltransferase/glycogen phosphorylase"/>
    <property type="match status" value="1"/>
</dbReference>
<dbReference type="AlphaFoldDB" id="A0A1F5YVX8"/>
<dbReference type="InterPro" id="IPR001296">
    <property type="entry name" value="Glyco_trans_1"/>
</dbReference>
<dbReference type="CDD" id="cd03801">
    <property type="entry name" value="GT4_PimA-like"/>
    <property type="match status" value="1"/>
</dbReference>
<reference evidence="3 4" key="1">
    <citation type="journal article" date="2016" name="Nat. Commun.">
        <title>Thousands of microbial genomes shed light on interconnected biogeochemical processes in an aquifer system.</title>
        <authorList>
            <person name="Anantharaman K."/>
            <person name="Brown C.T."/>
            <person name="Hug L.A."/>
            <person name="Sharon I."/>
            <person name="Castelle C.J."/>
            <person name="Probst A.J."/>
            <person name="Thomas B.C."/>
            <person name="Singh A."/>
            <person name="Wilkins M.J."/>
            <person name="Karaoz U."/>
            <person name="Brodie E.L."/>
            <person name="Williams K.H."/>
            <person name="Hubbard S.S."/>
            <person name="Banfield J.F."/>
        </authorList>
    </citation>
    <scope>NUCLEOTIDE SEQUENCE [LARGE SCALE GENOMIC DNA]</scope>
</reference>
<gene>
    <name evidence="3" type="ORF">A2Z33_03725</name>
</gene>
<sequence length="377" mass="42025">MERTKPRVLFLLTYYRPHWTGLTQYAARLAEGLAGSGYDVSVVTTRHDGSLPGREMIRGVRILRSPVLFRFSRTLISPAMFPVFVRELLNCDRVIIFLPFAEVALAAIIARGFGKPVYLVHNGDLRLPAGVINRILESTYTVSTLIGMFASRAIVGQSKDYSENSAVLSKAGTKLRIIPPLFPPDYVSAPRNQKPVRRKAYTVGFAGRFVEEKGFDRLIRAAPLVWEKLPDTRFVYAGETKMSYEQFFERFEQDIAGLGNRMTMSGRLDEAGMRGFYRTLDVLVVPSRSDCFPSVLVEGMLSGVPAVVADIPGARSPVRQTGMGETVDAADPAALAGAIIRVLTHKSVYTRNWKKVTGEFSYERTLREYRSLLEPGD</sequence>
<accession>A0A1F5YVX8</accession>
<dbReference type="PANTHER" id="PTHR45947">
    <property type="entry name" value="SULFOQUINOVOSYL TRANSFERASE SQD2"/>
    <property type="match status" value="1"/>
</dbReference>
<dbReference type="Gene3D" id="3.40.50.2000">
    <property type="entry name" value="Glycogen Phosphorylase B"/>
    <property type="match status" value="2"/>
</dbReference>
<dbReference type="EMBL" id="MFJD01000004">
    <property type="protein sequence ID" value="OGG04233.1"/>
    <property type="molecule type" value="Genomic_DNA"/>
</dbReference>